<accession>A0A1H1KY61</accession>
<dbReference type="OrthoDB" id="5198533at2"/>
<dbReference type="EMBL" id="LT629734">
    <property type="protein sequence ID" value="SDR67264.1"/>
    <property type="molecule type" value="Genomic_DNA"/>
</dbReference>
<dbReference type="Proteomes" id="UP000199649">
    <property type="component" value="Chromosome I"/>
</dbReference>
<proteinExistence type="predicted"/>
<evidence type="ECO:0000313" key="3">
    <source>
        <dbReference type="Proteomes" id="UP000199649"/>
    </source>
</evidence>
<name>A0A1H1KY61_9MICO</name>
<feature type="transmembrane region" description="Helical" evidence="1">
    <location>
        <begin position="104"/>
        <end position="127"/>
    </location>
</feature>
<feature type="transmembrane region" description="Helical" evidence="1">
    <location>
        <begin position="12"/>
        <end position="32"/>
    </location>
</feature>
<dbReference type="AlphaFoldDB" id="A0A1H1KY61"/>
<organism evidence="2 3">
    <name type="scientific">Agrococcus carbonis</name>
    <dbReference type="NCBI Taxonomy" id="684552"/>
    <lineage>
        <taxon>Bacteria</taxon>
        <taxon>Bacillati</taxon>
        <taxon>Actinomycetota</taxon>
        <taxon>Actinomycetes</taxon>
        <taxon>Micrococcales</taxon>
        <taxon>Microbacteriaceae</taxon>
        <taxon>Agrococcus</taxon>
    </lineage>
</organism>
<sequence>MQLYSSRPARAALQVLGDLIALVTIVVAVWVARQVHDAIASLGALGTQVEDAGAGFSRTLRDAGEGLAQVPLVGEGVAQPFRDASGSAEELAAAGVALRDAVDALAGGVATALWLLPALLVVLLWVLPRLRGVRRAGATLRLAATPAGRELLAVRALVGQPMTRVLAAVPDPAAAMRAGDPAAIEALASLELRSAGVRASSR</sequence>
<keyword evidence="1" id="KW-0812">Transmembrane</keyword>
<gene>
    <name evidence="2" type="ORF">SAMN04489719_0271</name>
</gene>
<evidence type="ECO:0000313" key="2">
    <source>
        <dbReference type="EMBL" id="SDR67264.1"/>
    </source>
</evidence>
<protein>
    <recommendedName>
        <fullName evidence="4">Transmembrane protein</fullName>
    </recommendedName>
</protein>
<evidence type="ECO:0008006" key="4">
    <source>
        <dbReference type="Google" id="ProtNLM"/>
    </source>
</evidence>
<keyword evidence="3" id="KW-1185">Reference proteome</keyword>
<keyword evidence="1" id="KW-1133">Transmembrane helix</keyword>
<keyword evidence="1" id="KW-0472">Membrane</keyword>
<evidence type="ECO:0000256" key="1">
    <source>
        <dbReference type="SAM" id="Phobius"/>
    </source>
</evidence>
<dbReference type="STRING" id="684552.SAMN04489719_0271"/>
<dbReference type="RefSeq" id="WP_092665182.1">
    <property type="nucleotide sequence ID" value="NZ_LT629734.1"/>
</dbReference>
<reference evidence="3" key="1">
    <citation type="submission" date="2016-10" db="EMBL/GenBank/DDBJ databases">
        <authorList>
            <person name="Varghese N."/>
            <person name="Submissions S."/>
        </authorList>
    </citation>
    <scope>NUCLEOTIDE SEQUENCE [LARGE SCALE GENOMIC DNA]</scope>
    <source>
        <strain evidence="3">DSM 22965</strain>
    </source>
</reference>